<accession>A0A3F3Q2D9</accession>
<evidence type="ECO:0000313" key="3">
    <source>
        <dbReference type="Proteomes" id="UP000253729"/>
    </source>
</evidence>
<evidence type="ECO:0000256" key="1">
    <source>
        <dbReference type="SAM" id="MobiDB-lite"/>
    </source>
</evidence>
<dbReference type="EMBL" id="KZ852047">
    <property type="protein sequence ID" value="RDH33394.1"/>
    <property type="molecule type" value="Genomic_DNA"/>
</dbReference>
<gene>
    <name evidence="2" type="ORF">BDQ94DRAFT_159620</name>
</gene>
<name>A0A3F3Q2D9_9EURO</name>
<sequence length="664" mass="71850">MSGYYEAGTQRLSVARHCLSWDCHMATSQGTPSLFFSLPNAVKYHIYGTCAMVEPATDQESVELPKWEGPGTTLRGVKADIEFLDGGSEPVTPAERMAGGWLGFRSLDVAYCDSSAAARGPSRTPSSCHAPQTATAVGPERKDGRVARTSMCGVGSLVKIACPDRLASARLHRPRPGMGLQRQRNAMQCNSKWRYWEKVGTQGADNAALAELGLPDWDPPPTEYSPLALPSERTVADNCSGQLFQWLPPRKVEKRGKKDEFLPERSHRRHCTGMMYLQQAFDCPVDLPGGHVEHNPLNTDLRRPNRPFQTQAFAYLTWTCTYWKIVNVEGAADEELWGNGKQCRCLSELLSGQTNGNGASRLRGGNIKDPADRGLGSIVNAVDSNLTAGTLLKISTPLNCPEPSPNGLLSMGGIKGSVTDELWLAELGPEQSREAIISGRLSVRSTLLAPDAATHGFWVVVKISGAECLDNSSRECGRSRIAILPGQRRVCGVRTPILSAIMHKSRPIPKGSLLPSDQKPDMFDQAQAHDSIDKPWGTVRPAHRHPFISVAPVSGVSSQWLSTILVGHYIVKNLRPQFLTEGTAIDFGGKPDCCPQLHGKSMIAGKLQATVKVVAQPIIWIECFAAKGGEANNVSDRLTCPAGGSFSHGSNGVHAQRIEALADA</sequence>
<reference evidence="2 3" key="1">
    <citation type="submission" date="2018-07" db="EMBL/GenBank/DDBJ databases">
        <title>The genomes of Aspergillus section Nigri reveals drivers in fungal speciation.</title>
        <authorList>
            <consortium name="DOE Joint Genome Institute"/>
            <person name="Vesth T.C."/>
            <person name="Nybo J."/>
            <person name="Theobald S."/>
            <person name="Brandl J."/>
            <person name="Frisvad J.C."/>
            <person name="Nielsen K.F."/>
            <person name="Lyhne E.K."/>
            <person name="Kogle M.E."/>
            <person name="Kuo A."/>
            <person name="Riley R."/>
            <person name="Clum A."/>
            <person name="Nolan M."/>
            <person name="Lipzen A."/>
            <person name="Salamov A."/>
            <person name="Henrissat B."/>
            <person name="Wiebenga A."/>
            <person name="De vries R.P."/>
            <person name="Grigoriev I.V."/>
            <person name="Mortensen U.H."/>
            <person name="Andersen M.R."/>
            <person name="Baker S.E."/>
        </authorList>
    </citation>
    <scope>NUCLEOTIDE SEQUENCE [LARGE SCALE GENOMIC DNA]</scope>
    <source>
        <strain evidence="2 3">CBS 139.54b</strain>
    </source>
</reference>
<dbReference type="RefSeq" id="XP_026626416.1">
    <property type="nucleotide sequence ID" value="XM_026769095.1"/>
</dbReference>
<keyword evidence="3" id="KW-1185">Reference proteome</keyword>
<proteinExistence type="predicted"/>
<dbReference type="Proteomes" id="UP000253729">
    <property type="component" value="Unassembled WGS sequence"/>
</dbReference>
<evidence type="ECO:0000313" key="2">
    <source>
        <dbReference type="EMBL" id="RDH33394.1"/>
    </source>
</evidence>
<dbReference type="GeneID" id="38137451"/>
<feature type="compositionally biased region" description="Polar residues" evidence="1">
    <location>
        <begin position="123"/>
        <end position="135"/>
    </location>
</feature>
<feature type="region of interest" description="Disordered" evidence="1">
    <location>
        <begin position="118"/>
        <end position="143"/>
    </location>
</feature>
<protein>
    <submittedName>
        <fullName evidence="2">Uncharacterized protein</fullName>
    </submittedName>
</protein>
<organism evidence="2 3">
    <name type="scientific">Aspergillus welwitschiae</name>
    <dbReference type="NCBI Taxonomy" id="1341132"/>
    <lineage>
        <taxon>Eukaryota</taxon>
        <taxon>Fungi</taxon>
        <taxon>Dikarya</taxon>
        <taxon>Ascomycota</taxon>
        <taxon>Pezizomycotina</taxon>
        <taxon>Eurotiomycetes</taxon>
        <taxon>Eurotiomycetidae</taxon>
        <taxon>Eurotiales</taxon>
        <taxon>Aspergillaceae</taxon>
        <taxon>Aspergillus</taxon>
        <taxon>Aspergillus subgen. Circumdati</taxon>
    </lineage>
</organism>
<dbReference type="AlphaFoldDB" id="A0A3F3Q2D9"/>